<sequence length="463" mass="50554">MKSPESFVSPISSGPADAPDVAALVSYIEHDAQPMIVLEPGYRILAANAAYRRQFGIAGEPHVGRKCYQVSHHYDVPCDQAGEHCPMKRAFETRGPDRVLHIHHTPRGPEHVDVELRPIFDGQQKVVAYVERLSTVRSASAKPSAQGLVGRSTAFNAALSALHRVAPSMLPVLLLGESGTGKELFARALHEASERAGKPFVVVDCSGITDSLFESELFGYEKGAFTGAVARKPGLVETAQGGTLFLDELGDVPLSMQVKLLRLIESGTFRRVGSVETLRADFRLVAATHQPLRDMIDDGRFRQDLYYRISAFPIRLPAVRDRADDIALLINSILQRIGHAQNAAPGAAGRKLSVAEDALERLEAYSWPGNIRELRNVLDRACLLADDGVIRVEHLPDEIAAGVWSHSGAPVGSTWNTARGEPDDRELARLVAEFSGTRSALARHLGMSERTLYRRMKALRLGG</sequence>
<proteinExistence type="predicted"/>
<dbReference type="Pfam" id="PF08448">
    <property type="entry name" value="PAS_4"/>
    <property type="match status" value="1"/>
</dbReference>
<dbReference type="PROSITE" id="PS00688">
    <property type="entry name" value="SIGMA54_INTERACT_3"/>
    <property type="match status" value="1"/>
</dbReference>
<keyword evidence="1" id="KW-0547">Nucleotide-binding</keyword>
<dbReference type="Gene3D" id="3.30.450.20">
    <property type="entry name" value="PAS domain"/>
    <property type="match status" value="1"/>
</dbReference>
<evidence type="ECO:0000313" key="7">
    <source>
        <dbReference type="EMBL" id="CAB3798378.1"/>
    </source>
</evidence>
<dbReference type="SMART" id="SM00382">
    <property type="entry name" value="AAA"/>
    <property type="match status" value="1"/>
</dbReference>
<keyword evidence="3" id="KW-0805">Transcription regulation</keyword>
<evidence type="ECO:0000256" key="2">
    <source>
        <dbReference type="ARBA" id="ARBA00022840"/>
    </source>
</evidence>
<dbReference type="SUPFAM" id="SSF46689">
    <property type="entry name" value="Homeodomain-like"/>
    <property type="match status" value="1"/>
</dbReference>
<dbReference type="Pfam" id="PF25601">
    <property type="entry name" value="AAA_lid_14"/>
    <property type="match status" value="1"/>
</dbReference>
<dbReference type="PROSITE" id="PS00676">
    <property type="entry name" value="SIGMA54_INTERACT_2"/>
    <property type="match status" value="1"/>
</dbReference>
<evidence type="ECO:0000256" key="3">
    <source>
        <dbReference type="ARBA" id="ARBA00023015"/>
    </source>
</evidence>
<dbReference type="InterPro" id="IPR025662">
    <property type="entry name" value="Sigma_54_int_dom_ATP-bd_1"/>
</dbReference>
<dbReference type="PROSITE" id="PS00675">
    <property type="entry name" value="SIGMA54_INTERACT_1"/>
    <property type="match status" value="1"/>
</dbReference>
<evidence type="ECO:0000313" key="8">
    <source>
        <dbReference type="Proteomes" id="UP000494365"/>
    </source>
</evidence>
<dbReference type="InterPro" id="IPR013656">
    <property type="entry name" value="PAS_4"/>
</dbReference>
<dbReference type="InterPro" id="IPR025943">
    <property type="entry name" value="Sigma_54_int_dom_ATP-bd_2"/>
</dbReference>
<accession>A0A6S7BSX3</accession>
<evidence type="ECO:0000256" key="5">
    <source>
        <dbReference type="ARBA" id="ARBA00023163"/>
    </source>
</evidence>
<dbReference type="InterPro" id="IPR035965">
    <property type="entry name" value="PAS-like_dom_sf"/>
</dbReference>
<reference evidence="7 8" key="1">
    <citation type="submission" date="2020-04" db="EMBL/GenBank/DDBJ databases">
        <authorList>
            <person name="De Canck E."/>
        </authorList>
    </citation>
    <scope>NUCLEOTIDE SEQUENCE [LARGE SCALE GENOMIC DNA]</scope>
    <source>
        <strain evidence="7 8">LMG 28614</strain>
    </source>
</reference>
<dbReference type="Pfam" id="PF02954">
    <property type="entry name" value="HTH_8"/>
    <property type="match status" value="1"/>
</dbReference>
<evidence type="ECO:0000256" key="4">
    <source>
        <dbReference type="ARBA" id="ARBA00023125"/>
    </source>
</evidence>
<dbReference type="CDD" id="cd00009">
    <property type="entry name" value="AAA"/>
    <property type="match status" value="1"/>
</dbReference>
<dbReference type="Gene3D" id="3.40.50.300">
    <property type="entry name" value="P-loop containing nucleotide triphosphate hydrolases"/>
    <property type="match status" value="1"/>
</dbReference>
<keyword evidence="5" id="KW-0804">Transcription</keyword>
<dbReference type="EMBL" id="CADIKK010000024">
    <property type="protein sequence ID" value="CAB3798378.1"/>
    <property type="molecule type" value="Genomic_DNA"/>
</dbReference>
<dbReference type="InterPro" id="IPR002078">
    <property type="entry name" value="Sigma_54_int"/>
</dbReference>
<keyword evidence="2" id="KW-0067">ATP-binding</keyword>
<dbReference type="PROSITE" id="PS50045">
    <property type="entry name" value="SIGMA54_INTERACT_4"/>
    <property type="match status" value="1"/>
</dbReference>
<keyword evidence="4" id="KW-0238">DNA-binding</keyword>
<dbReference type="FunFam" id="3.40.50.300:FF:000006">
    <property type="entry name" value="DNA-binding transcriptional regulator NtrC"/>
    <property type="match status" value="1"/>
</dbReference>
<dbReference type="GO" id="GO:0005524">
    <property type="term" value="F:ATP binding"/>
    <property type="evidence" value="ECO:0007669"/>
    <property type="project" value="UniProtKB-KW"/>
</dbReference>
<feature type="domain" description="Sigma-54 factor interaction" evidence="6">
    <location>
        <begin position="148"/>
        <end position="383"/>
    </location>
</feature>
<dbReference type="GO" id="GO:0006355">
    <property type="term" value="P:regulation of DNA-templated transcription"/>
    <property type="evidence" value="ECO:0007669"/>
    <property type="project" value="InterPro"/>
</dbReference>
<dbReference type="InterPro" id="IPR009057">
    <property type="entry name" value="Homeodomain-like_sf"/>
</dbReference>
<dbReference type="AlphaFoldDB" id="A0A6S7BSX3"/>
<dbReference type="InterPro" id="IPR002197">
    <property type="entry name" value="HTH_Fis"/>
</dbReference>
<dbReference type="InterPro" id="IPR003593">
    <property type="entry name" value="AAA+_ATPase"/>
</dbReference>
<dbReference type="InterPro" id="IPR027417">
    <property type="entry name" value="P-loop_NTPase"/>
</dbReference>
<evidence type="ECO:0000256" key="1">
    <source>
        <dbReference type="ARBA" id="ARBA00022741"/>
    </source>
</evidence>
<evidence type="ECO:0000259" key="6">
    <source>
        <dbReference type="PROSITE" id="PS50045"/>
    </source>
</evidence>
<dbReference type="InterPro" id="IPR058031">
    <property type="entry name" value="AAA_lid_NorR"/>
</dbReference>
<dbReference type="Proteomes" id="UP000494365">
    <property type="component" value="Unassembled WGS sequence"/>
</dbReference>
<dbReference type="GO" id="GO:0043565">
    <property type="term" value="F:sequence-specific DNA binding"/>
    <property type="evidence" value="ECO:0007669"/>
    <property type="project" value="InterPro"/>
</dbReference>
<dbReference type="PANTHER" id="PTHR32071">
    <property type="entry name" value="TRANSCRIPTIONAL REGULATORY PROTEIN"/>
    <property type="match status" value="1"/>
</dbReference>
<dbReference type="Pfam" id="PF00158">
    <property type="entry name" value="Sigma54_activat"/>
    <property type="match status" value="1"/>
</dbReference>
<dbReference type="SUPFAM" id="SSF55785">
    <property type="entry name" value="PYP-like sensor domain (PAS domain)"/>
    <property type="match status" value="1"/>
</dbReference>
<dbReference type="Gene3D" id="1.10.8.60">
    <property type="match status" value="1"/>
</dbReference>
<name>A0A6S7BSX3_9BURK</name>
<organism evidence="7 8">
    <name type="scientific">Paraburkholderia ultramafica</name>
    <dbReference type="NCBI Taxonomy" id="1544867"/>
    <lineage>
        <taxon>Bacteria</taxon>
        <taxon>Pseudomonadati</taxon>
        <taxon>Pseudomonadota</taxon>
        <taxon>Betaproteobacteria</taxon>
        <taxon>Burkholderiales</taxon>
        <taxon>Burkholderiaceae</taxon>
        <taxon>Paraburkholderia</taxon>
    </lineage>
</organism>
<protein>
    <submittedName>
        <fullName evidence="7">Anaerobic nitric oxide reductase transcription regulator NorR</fullName>
    </submittedName>
</protein>
<keyword evidence="8" id="KW-1185">Reference proteome</keyword>
<dbReference type="SUPFAM" id="SSF52540">
    <property type="entry name" value="P-loop containing nucleoside triphosphate hydrolases"/>
    <property type="match status" value="1"/>
</dbReference>
<dbReference type="Gene3D" id="1.10.10.60">
    <property type="entry name" value="Homeodomain-like"/>
    <property type="match status" value="1"/>
</dbReference>
<dbReference type="InterPro" id="IPR025944">
    <property type="entry name" value="Sigma_54_int_dom_CS"/>
</dbReference>
<gene>
    <name evidence="7" type="primary">norR_6</name>
    <name evidence="7" type="ORF">LMG28614_04750</name>
</gene>